<evidence type="ECO:0000313" key="5">
    <source>
        <dbReference type="Proteomes" id="UP000587211"/>
    </source>
</evidence>
<comment type="caution">
    <text evidence="2">The sequence shown here is derived from an EMBL/GenBank/DDBJ whole genome shotgun (WGS) entry which is preliminary data.</text>
</comment>
<sequence length="128" mass="11964">MARKLTFLVGAAAGYVLGTRSGRERYDQIVQKAQSLWKDPRVQDVADKAQHAAQEHVPGMGGSDSGSGSSSGSSGSGFGGSGSGSGSTGSSTGGSSFGSGAGSTPGGTGTSGTGGSGTTGGGTGAGGR</sequence>
<evidence type="ECO:0000313" key="2">
    <source>
        <dbReference type="EMBL" id="MBD1270419.1"/>
    </source>
</evidence>
<dbReference type="Proteomes" id="UP000587211">
    <property type="component" value="Unassembled WGS sequence"/>
</dbReference>
<feature type="region of interest" description="Disordered" evidence="1">
    <location>
        <begin position="39"/>
        <end position="128"/>
    </location>
</feature>
<feature type="compositionally biased region" description="Gly residues" evidence="1">
    <location>
        <begin position="74"/>
        <end position="128"/>
    </location>
</feature>
<dbReference type="EMBL" id="JACWMT010000002">
    <property type="protein sequence ID" value="MBD1270419.1"/>
    <property type="molecule type" value="Genomic_DNA"/>
</dbReference>
<name>A0A8I0FU10_9ACTN</name>
<dbReference type="EMBL" id="JACWMT010000003">
    <property type="protein sequence ID" value="MBD1271449.1"/>
    <property type="molecule type" value="Genomic_DNA"/>
</dbReference>
<dbReference type="AlphaFoldDB" id="A0A8I0FU10"/>
<dbReference type="RefSeq" id="WP_179424281.1">
    <property type="nucleotide sequence ID" value="NZ_BAAAMP010000001.1"/>
</dbReference>
<evidence type="ECO:0000313" key="3">
    <source>
        <dbReference type="EMBL" id="MBD1271449.1"/>
    </source>
</evidence>
<dbReference type="EMBL" id="JACBZN010000001">
    <property type="protein sequence ID" value="NYI37806.1"/>
    <property type="molecule type" value="Genomic_DNA"/>
</dbReference>
<proteinExistence type="predicted"/>
<reference evidence="4 5" key="1">
    <citation type="submission" date="2020-07" db="EMBL/GenBank/DDBJ databases">
        <title>Sequencing the genomes of 1000 actinobacteria strains.</title>
        <authorList>
            <person name="Klenk H.-P."/>
        </authorList>
    </citation>
    <scope>NUCLEOTIDE SEQUENCE [LARGE SCALE GENOMIC DNA]</scope>
    <source>
        <strain evidence="4 5">DSM 19087</strain>
    </source>
</reference>
<evidence type="ECO:0000256" key="1">
    <source>
        <dbReference type="SAM" id="MobiDB-lite"/>
    </source>
</evidence>
<reference evidence="2" key="2">
    <citation type="submission" date="2020-09" db="EMBL/GenBank/DDBJ databases">
        <title>Novel species in genus Aeromicrobium.</title>
        <authorList>
            <person name="Zhang G."/>
        </authorList>
    </citation>
    <scope>NUCLEOTIDE SEQUENCE</scope>
    <source>
        <strain evidence="2">SSW1-57</strain>
    </source>
</reference>
<evidence type="ECO:0000313" key="4">
    <source>
        <dbReference type="EMBL" id="NYI37806.1"/>
    </source>
</evidence>
<gene>
    <name evidence="4" type="ORF">BJ975_001181</name>
    <name evidence="2" type="ORF">IDH50_09280</name>
    <name evidence="3" type="ORF">IDH50_14480</name>
</gene>
<feature type="compositionally biased region" description="Basic and acidic residues" evidence="1">
    <location>
        <begin position="39"/>
        <end position="54"/>
    </location>
</feature>
<accession>A0A8I0FU10</accession>
<evidence type="ECO:0000313" key="6">
    <source>
        <dbReference type="Proteomes" id="UP000659061"/>
    </source>
</evidence>
<keyword evidence="5" id="KW-1185">Reference proteome</keyword>
<dbReference type="Proteomes" id="UP000659061">
    <property type="component" value="Unassembled WGS sequence"/>
</dbReference>
<protein>
    <submittedName>
        <fullName evidence="2">YtxH domain-containing protein</fullName>
    </submittedName>
</protein>
<organism evidence="2 6">
    <name type="scientific">Aeromicrobium tamlense</name>
    <dbReference type="NCBI Taxonomy" id="375541"/>
    <lineage>
        <taxon>Bacteria</taxon>
        <taxon>Bacillati</taxon>
        <taxon>Actinomycetota</taxon>
        <taxon>Actinomycetes</taxon>
        <taxon>Propionibacteriales</taxon>
        <taxon>Nocardioidaceae</taxon>
        <taxon>Aeromicrobium</taxon>
    </lineage>
</organism>